<evidence type="ECO:0000256" key="5">
    <source>
        <dbReference type="ARBA" id="ARBA00022679"/>
    </source>
</evidence>
<comment type="catalytic activity">
    <reaction evidence="1">
        <text>ATP + protein L-histidine = ADP + protein N-phospho-L-histidine.</text>
        <dbReference type="EC" id="2.7.13.3"/>
    </reaction>
</comment>
<evidence type="ECO:0000256" key="3">
    <source>
        <dbReference type="ARBA" id="ARBA00012438"/>
    </source>
</evidence>
<dbReference type="InterPro" id="IPR036097">
    <property type="entry name" value="HisK_dim/P_sf"/>
</dbReference>
<dbReference type="AlphaFoldDB" id="A0A6B8M3G6"/>
<evidence type="ECO:0000256" key="8">
    <source>
        <dbReference type="ARBA" id="ARBA00022989"/>
    </source>
</evidence>
<accession>A0A6B8M3G6</accession>
<keyword evidence="4" id="KW-0597">Phosphoprotein</keyword>
<evidence type="ECO:0000256" key="9">
    <source>
        <dbReference type="ARBA" id="ARBA00023012"/>
    </source>
</evidence>
<dbReference type="PRINTS" id="PR00344">
    <property type="entry name" value="BCTRLSENSOR"/>
</dbReference>
<dbReference type="EMBL" id="CP044331">
    <property type="protein sequence ID" value="QGM98424.1"/>
    <property type="molecule type" value="Genomic_DNA"/>
</dbReference>
<dbReference type="Gene3D" id="1.10.287.130">
    <property type="match status" value="1"/>
</dbReference>
<keyword evidence="6 11" id="KW-0812">Transmembrane</keyword>
<feature type="transmembrane region" description="Helical" evidence="11">
    <location>
        <begin position="12"/>
        <end position="39"/>
    </location>
</feature>
<evidence type="ECO:0000256" key="6">
    <source>
        <dbReference type="ARBA" id="ARBA00022692"/>
    </source>
</evidence>
<keyword evidence="9" id="KW-0902">Two-component regulatory system</keyword>
<dbReference type="SUPFAM" id="SSF55874">
    <property type="entry name" value="ATPase domain of HSP90 chaperone/DNA topoisomerase II/histidine kinase"/>
    <property type="match status" value="1"/>
</dbReference>
<protein>
    <recommendedName>
        <fullName evidence="3">histidine kinase</fullName>
        <ecNumber evidence="3">2.7.13.3</ecNumber>
    </recommendedName>
</protein>
<dbReference type="Pfam" id="PF02518">
    <property type="entry name" value="HATPase_c"/>
    <property type="match status" value="1"/>
</dbReference>
<evidence type="ECO:0000256" key="7">
    <source>
        <dbReference type="ARBA" id="ARBA00022777"/>
    </source>
</evidence>
<feature type="domain" description="Histidine kinase" evidence="12">
    <location>
        <begin position="257"/>
        <end position="459"/>
    </location>
</feature>
<keyword evidence="8 11" id="KW-1133">Transmembrane helix</keyword>
<dbReference type="InterPro" id="IPR003594">
    <property type="entry name" value="HATPase_dom"/>
</dbReference>
<dbReference type="GO" id="GO:0005886">
    <property type="term" value="C:plasma membrane"/>
    <property type="evidence" value="ECO:0007669"/>
    <property type="project" value="TreeGrafter"/>
</dbReference>
<keyword evidence="7 14" id="KW-0418">Kinase</keyword>
<dbReference type="Proteomes" id="UP000422569">
    <property type="component" value="Chromosome"/>
</dbReference>
<organism evidence="14 15">
    <name type="scientific">Methylocystis parvus</name>
    <dbReference type="NCBI Taxonomy" id="134"/>
    <lineage>
        <taxon>Bacteria</taxon>
        <taxon>Pseudomonadati</taxon>
        <taxon>Pseudomonadota</taxon>
        <taxon>Alphaproteobacteria</taxon>
        <taxon>Hyphomicrobiales</taxon>
        <taxon>Methylocystaceae</taxon>
        <taxon>Methylocystis</taxon>
    </lineage>
</organism>
<dbReference type="PROSITE" id="PS50109">
    <property type="entry name" value="HIS_KIN"/>
    <property type="match status" value="1"/>
</dbReference>
<name>A0A6B8M3G6_9HYPH</name>
<evidence type="ECO:0000256" key="4">
    <source>
        <dbReference type="ARBA" id="ARBA00022553"/>
    </source>
</evidence>
<dbReference type="InterPro" id="IPR003661">
    <property type="entry name" value="HisK_dim/P_dom"/>
</dbReference>
<dbReference type="GO" id="GO:0000155">
    <property type="term" value="F:phosphorelay sensor kinase activity"/>
    <property type="evidence" value="ECO:0007669"/>
    <property type="project" value="InterPro"/>
</dbReference>
<gene>
    <name evidence="14" type="ORF">F7D14_13685</name>
</gene>
<evidence type="ECO:0000313" key="14">
    <source>
        <dbReference type="EMBL" id="QGM98424.1"/>
    </source>
</evidence>
<evidence type="ECO:0000256" key="2">
    <source>
        <dbReference type="ARBA" id="ARBA00004141"/>
    </source>
</evidence>
<dbReference type="PROSITE" id="PS50885">
    <property type="entry name" value="HAMP"/>
    <property type="match status" value="1"/>
</dbReference>
<dbReference type="InterPro" id="IPR050428">
    <property type="entry name" value="TCS_sensor_his_kinase"/>
</dbReference>
<dbReference type="InterPro" id="IPR005467">
    <property type="entry name" value="His_kinase_dom"/>
</dbReference>
<dbReference type="InterPro" id="IPR036890">
    <property type="entry name" value="HATPase_C_sf"/>
</dbReference>
<dbReference type="Gene3D" id="3.30.565.10">
    <property type="entry name" value="Histidine kinase-like ATPase, C-terminal domain"/>
    <property type="match status" value="1"/>
</dbReference>
<dbReference type="Pfam" id="PF00512">
    <property type="entry name" value="HisKA"/>
    <property type="match status" value="1"/>
</dbReference>
<comment type="subcellular location">
    <subcellularLocation>
        <location evidence="2">Membrane</location>
        <topology evidence="2">Multi-pass membrane protein</topology>
    </subcellularLocation>
</comment>
<dbReference type="InterPro" id="IPR003660">
    <property type="entry name" value="HAMP_dom"/>
</dbReference>
<evidence type="ECO:0000256" key="11">
    <source>
        <dbReference type="SAM" id="Phobius"/>
    </source>
</evidence>
<dbReference type="PANTHER" id="PTHR45436:SF15">
    <property type="entry name" value="SENSOR HISTIDINE KINASE CUSS"/>
    <property type="match status" value="1"/>
</dbReference>
<reference evidence="14 15" key="1">
    <citation type="submission" date="2019-09" db="EMBL/GenBank/DDBJ databases">
        <title>Isolation and complete genome sequencing of Methylocystis species.</title>
        <authorList>
            <person name="Rumah B.L."/>
            <person name="Stead C.E."/>
            <person name="Stevens B.C."/>
            <person name="Minton N.P."/>
            <person name="Grosse-Honebrink A."/>
            <person name="Zhang Y."/>
        </authorList>
    </citation>
    <scope>NUCLEOTIDE SEQUENCE [LARGE SCALE GENOMIC DNA]</scope>
    <source>
        <strain evidence="14 15">BRCS2</strain>
    </source>
</reference>
<dbReference type="SMART" id="SM00388">
    <property type="entry name" value="HisKA"/>
    <property type="match status" value="1"/>
</dbReference>
<feature type="domain" description="HAMP" evidence="13">
    <location>
        <begin position="196"/>
        <end position="249"/>
    </location>
</feature>
<keyword evidence="15" id="KW-1185">Reference proteome</keyword>
<evidence type="ECO:0000256" key="10">
    <source>
        <dbReference type="ARBA" id="ARBA00023136"/>
    </source>
</evidence>
<dbReference type="RefSeq" id="WP_016918159.1">
    <property type="nucleotide sequence ID" value="NZ_CP044331.1"/>
</dbReference>
<evidence type="ECO:0000313" key="15">
    <source>
        <dbReference type="Proteomes" id="UP000422569"/>
    </source>
</evidence>
<keyword evidence="5" id="KW-0808">Transferase</keyword>
<keyword evidence="10 11" id="KW-0472">Membrane</keyword>
<sequence length="473" mass="51854">MRQARSLSSRLVVYWVAFSLLAFFTVPVTVLVPLSALGIEDLGYVRLEGLTSKRARVILISALRKGPEGAYVEMTDALRAHIARNPSFRYAAFDATSGVVLPGSDAALAEYFRAEMTLIETYGSTFHIVGDPNRKARGSARMVKTPIGRFGTIVYGADFHWDDLVFALYYYLTIPNLLAYALLCAALSLVALFVVRKSLQPLRASAATVSEIDLDSLDRRVPVEGLPSEVVPFINAVNAAFQRVDDGVARQRRFIANSAHELRTPIAILRTRVDKLDETEIKRELKRDAQRIQTILEQLLVLAQVEERGASPTVPEIDLGETALAVAADYTPLALAHGRRIAFEGPARPVIVKGYQWAIESVVTNLIENAARAEPEGGTVIVRVLANATVEVVDHGEGVEPAHREMIFEPFWRKSETRPGTGLGLAIARELMTKLHGRVWVEETPGGGATFRLAFPTADSDEVLTRPAQTADA</sequence>
<dbReference type="SMART" id="SM00387">
    <property type="entry name" value="HATPase_c"/>
    <property type="match status" value="1"/>
</dbReference>
<dbReference type="EC" id="2.7.13.3" evidence="3"/>
<dbReference type="SUPFAM" id="SSF47384">
    <property type="entry name" value="Homodimeric domain of signal transducing histidine kinase"/>
    <property type="match status" value="1"/>
</dbReference>
<feature type="transmembrane region" description="Helical" evidence="11">
    <location>
        <begin position="168"/>
        <end position="195"/>
    </location>
</feature>
<dbReference type="PANTHER" id="PTHR45436">
    <property type="entry name" value="SENSOR HISTIDINE KINASE YKOH"/>
    <property type="match status" value="1"/>
</dbReference>
<dbReference type="KEGG" id="mpar:F7D14_13685"/>
<evidence type="ECO:0000259" key="13">
    <source>
        <dbReference type="PROSITE" id="PS50885"/>
    </source>
</evidence>
<dbReference type="CDD" id="cd00082">
    <property type="entry name" value="HisKA"/>
    <property type="match status" value="1"/>
</dbReference>
<dbReference type="InterPro" id="IPR004358">
    <property type="entry name" value="Sig_transdc_His_kin-like_C"/>
</dbReference>
<proteinExistence type="predicted"/>
<evidence type="ECO:0000259" key="12">
    <source>
        <dbReference type="PROSITE" id="PS50109"/>
    </source>
</evidence>
<evidence type="ECO:0000256" key="1">
    <source>
        <dbReference type="ARBA" id="ARBA00000085"/>
    </source>
</evidence>